<keyword evidence="1" id="KW-0677">Repeat</keyword>
<sequence>MKKHFLFLLIMLFASNAQSQAQRDEKLLKKYAKAIDKFNNANDSSKAEFYYKRGGIRQDYLDLQGAITDYNKTLKLEPENAKAYYNRGLAKMDLELLKEAILDFTKAIEIDPMNDFAYNNRGICKYMQENYPAAIEDYTMAIQVNPKFAEAYNNRASSRFEMGLINEGCEDLHRAYDLGLKNSMNGIKKYCERI</sequence>
<gene>
    <name evidence="5" type="ORF">AAEO56_18055</name>
</gene>
<dbReference type="PROSITE" id="PS50005">
    <property type="entry name" value="TPR"/>
    <property type="match status" value="3"/>
</dbReference>
<reference evidence="5 6" key="1">
    <citation type="submission" date="2024-04" db="EMBL/GenBank/DDBJ databases">
        <title>Flavobacterium sp. DGU11 16S ribosomal RNA gene Genome sequencing and assembly.</title>
        <authorList>
            <person name="Park S."/>
        </authorList>
    </citation>
    <scope>NUCLEOTIDE SEQUENCE [LARGE SCALE GENOMIC DNA]</scope>
    <source>
        <strain evidence="5 6">DGU11</strain>
    </source>
</reference>
<dbReference type="Proteomes" id="UP001464555">
    <property type="component" value="Unassembled WGS sequence"/>
</dbReference>
<dbReference type="RefSeq" id="WP_341698477.1">
    <property type="nucleotide sequence ID" value="NZ_JBBYHR010000012.1"/>
</dbReference>
<accession>A0ABU9I175</accession>
<evidence type="ECO:0000256" key="3">
    <source>
        <dbReference type="PROSITE-ProRule" id="PRU00339"/>
    </source>
</evidence>
<comment type="caution">
    <text evidence="5">The sequence shown here is derived from an EMBL/GenBank/DDBJ whole genome shotgun (WGS) entry which is preliminary data.</text>
</comment>
<feature type="repeat" description="TPR" evidence="3">
    <location>
        <begin position="47"/>
        <end position="80"/>
    </location>
</feature>
<keyword evidence="2 3" id="KW-0802">TPR repeat</keyword>
<evidence type="ECO:0000256" key="1">
    <source>
        <dbReference type="ARBA" id="ARBA00022737"/>
    </source>
</evidence>
<evidence type="ECO:0000256" key="4">
    <source>
        <dbReference type="SAM" id="SignalP"/>
    </source>
</evidence>
<feature type="chain" id="PRO_5045609892" evidence="4">
    <location>
        <begin position="22"/>
        <end position="194"/>
    </location>
</feature>
<evidence type="ECO:0000313" key="5">
    <source>
        <dbReference type="EMBL" id="MEL1246183.1"/>
    </source>
</evidence>
<organism evidence="5 6">
    <name type="scientific">Flavobacterium arundinis</name>
    <dbReference type="NCBI Taxonomy" id="3139143"/>
    <lineage>
        <taxon>Bacteria</taxon>
        <taxon>Pseudomonadati</taxon>
        <taxon>Bacteroidota</taxon>
        <taxon>Flavobacteriia</taxon>
        <taxon>Flavobacteriales</taxon>
        <taxon>Flavobacteriaceae</taxon>
        <taxon>Flavobacterium</taxon>
    </lineage>
</organism>
<dbReference type="EMBL" id="JBBYHR010000012">
    <property type="protein sequence ID" value="MEL1246183.1"/>
    <property type="molecule type" value="Genomic_DNA"/>
</dbReference>
<dbReference type="PANTHER" id="PTHR44858">
    <property type="entry name" value="TETRATRICOPEPTIDE REPEAT PROTEIN 6"/>
    <property type="match status" value="1"/>
</dbReference>
<dbReference type="InterPro" id="IPR019734">
    <property type="entry name" value="TPR_rpt"/>
</dbReference>
<protein>
    <submittedName>
        <fullName evidence="5">Tetratricopeptide repeat protein</fullName>
    </submittedName>
</protein>
<feature type="repeat" description="TPR" evidence="3">
    <location>
        <begin position="81"/>
        <end position="114"/>
    </location>
</feature>
<dbReference type="InterPro" id="IPR050498">
    <property type="entry name" value="Ycf3"/>
</dbReference>
<name>A0ABU9I175_9FLAO</name>
<feature type="repeat" description="TPR" evidence="3">
    <location>
        <begin position="115"/>
        <end position="148"/>
    </location>
</feature>
<proteinExistence type="predicted"/>
<dbReference type="SMART" id="SM00028">
    <property type="entry name" value="TPR"/>
    <property type="match status" value="4"/>
</dbReference>
<dbReference type="SUPFAM" id="SSF48452">
    <property type="entry name" value="TPR-like"/>
    <property type="match status" value="1"/>
</dbReference>
<dbReference type="PANTHER" id="PTHR44858:SF1">
    <property type="entry name" value="UDP-N-ACETYLGLUCOSAMINE--PEPTIDE N-ACETYLGLUCOSAMINYLTRANSFERASE SPINDLY-RELATED"/>
    <property type="match status" value="1"/>
</dbReference>
<dbReference type="Gene3D" id="1.25.40.10">
    <property type="entry name" value="Tetratricopeptide repeat domain"/>
    <property type="match status" value="2"/>
</dbReference>
<evidence type="ECO:0000256" key="2">
    <source>
        <dbReference type="ARBA" id="ARBA00022803"/>
    </source>
</evidence>
<feature type="signal peptide" evidence="4">
    <location>
        <begin position="1"/>
        <end position="21"/>
    </location>
</feature>
<dbReference type="InterPro" id="IPR011990">
    <property type="entry name" value="TPR-like_helical_dom_sf"/>
</dbReference>
<dbReference type="Pfam" id="PF00515">
    <property type="entry name" value="TPR_1"/>
    <property type="match status" value="2"/>
</dbReference>
<keyword evidence="4" id="KW-0732">Signal</keyword>
<evidence type="ECO:0000313" key="6">
    <source>
        <dbReference type="Proteomes" id="UP001464555"/>
    </source>
</evidence>
<keyword evidence="6" id="KW-1185">Reference proteome</keyword>